<evidence type="ECO:0000256" key="6">
    <source>
        <dbReference type="RuleBase" id="RU003465"/>
    </source>
</evidence>
<dbReference type="InterPro" id="IPR015655">
    <property type="entry name" value="PP2C"/>
</dbReference>
<sequence length="1512" mass="171369">MLKGPSPRLDLSKKNLECIKDSDLAGFLTDDSKSKEKRLQSLFMQQNRLTTFPSQLIESTSFYNLRVLYINGNQIEEIPKEIGKMTLLVKLHLEDNLLKSIPKEIGDLRKLRKLYLNNNQLTGLPDTICALMNLRTLHLHNNHIRILTPFVAISTLKELTLFGNPIESPPPFAYNNKSLSFLLHYMRDKIYARQALVPSEQYIYTRSVNFKPATTAPTGKKNKGGIRSITRTSLNSRSIMSNIKRSRAMSTGNLSDRAEVVEDSLHINQNHLLYFLTNTGFYECQGHRDYMEDRCIVIPRLRQIPPKKMMDDVINLFSKVGYFGVFDGHGGVRCANYLAEVLHFNIFNSEYFARGRFEESIKEGFRKTDEDFLEQCRKHYLMDGSTCAIAMIVDCKLYTAHAGDSRVVLCRDKTAIRLTEDHKPDRDDELARVEKAGGEVIFRGNCFRVAGDLAMSRSFGDLRLKEPLKMVISEPEIRVEELTPKDKWVIIASDGLWDVVSDQKACDIVRRFDSPEEASKRLVDYALSMGTMDNTTAVVVKLNWHLDFLTEEELNCETSPPADKIVSPDTSDQFSPDELRRDSIEKNRNEDDSSEQVTTILERVRSSTVAFRDSLNKINTEGIPLAHEYKQQPNELRLQITIPRSSVIKLMHFDMDAMIGDVFKMLLDKERDSADPDDSQLDPNDFTLLTRNKETKEEIIMDREQKLSHYNLSNDMELTWQDPLELRYIGDGQTPRVSGSKAIYRVISTTETQNHVNSPVVETKFFEQAINCFIWEQNHWRLLGDDRAKVTLSMVGEKPTSIRLLAAAGEQVLLDMVFGLEATLQRDSETFYELRTPTKRVGFNFDKEEDAQLFNSQCLKEMVNISANSADLIHSNTRVVYIIDCAHYCLRPENHCRDKRGMPKLPCLTQAINAAELAAGILMPRPPTLLDVTSSSSLESETYACSAPLAPSSSCSNLTDKREQHSLMREGEHGQSHDPNELYFGEDGTLCCCCTASSSHDVCESFPFRFYGRRTTEKSETIEGEPASSLPIPEDNGNSTPSDTKEEQPDSTTSTSLEEKNETQDLIGGNVNYIILILISPDINTCSFLEELPRDIVHILARFLDRQDRRQVRLVCRSYRRIMDGLFPLVLHLRERDESTQQMESVQSAHTKLDMPNTLHGVHFRGRVDLKRFSCMFLSELSHIQFLDLSYHDGVVNSVLLSLPVELKFLNIRGCNRIDNEGLKSIHYLQHLEDLSIRACTKITDEGLTRLPPSLVRLDVESLSKITSVGFSYFPRNLKKLNASCCSLVDDDAIANLPRTMHQLDFSNCDKITDFGLSHLPDGLLSLNLAACKRITNKGMSFLPKTIQILDLGSCVQLTDNGLSHLPSNLRHLDMPSCSITDDLFRHLPRKMERLNLSWCKRLTGEGIRDLPSSVQHLDLSFCRKIVDDGLSSLPAGLTFLSLTYCPISGVGLKNLPHGLVHLSLNNCSNITDHALKNLPKNLKRLSILHCLLLSPMIIEVLKNQSGLLVDR</sequence>
<dbReference type="InterPro" id="IPR006553">
    <property type="entry name" value="Leu-rich_rpt_Cys-con_subtyp"/>
</dbReference>
<dbReference type="Pfam" id="PF00481">
    <property type="entry name" value="PP2C"/>
    <property type="match status" value="1"/>
</dbReference>
<organism evidence="10 11">
    <name type="scientific">Planoprotostelium fungivorum</name>
    <dbReference type="NCBI Taxonomy" id="1890364"/>
    <lineage>
        <taxon>Eukaryota</taxon>
        <taxon>Amoebozoa</taxon>
        <taxon>Evosea</taxon>
        <taxon>Variosea</taxon>
        <taxon>Cavosteliida</taxon>
        <taxon>Cavosteliaceae</taxon>
        <taxon>Planoprotostelium</taxon>
    </lineage>
</organism>
<dbReference type="GO" id="GO:0004722">
    <property type="term" value="F:protein serine/threonine phosphatase activity"/>
    <property type="evidence" value="ECO:0007669"/>
    <property type="project" value="InterPro"/>
</dbReference>
<dbReference type="OrthoDB" id="10264738at2759"/>
<keyword evidence="5 6" id="KW-0904">Protein phosphatase</keyword>
<feature type="compositionally biased region" description="Basic and acidic residues" evidence="7">
    <location>
        <begin position="959"/>
        <end position="980"/>
    </location>
</feature>
<dbReference type="EMBL" id="MDYQ01000448">
    <property type="protein sequence ID" value="PRP74630.1"/>
    <property type="molecule type" value="Genomic_DNA"/>
</dbReference>
<dbReference type="GO" id="GO:0046872">
    <property type="term" value="F:metal ion binding"/>
    <property type="evidence" value="ECO:0007669"/>
    <property type="project" value="UniProtKB-KW"/>
</dbReference>
<feature type="compositionally biased region" description="Low complexity" evidence="7">
    <location>
        <begin position="947"/>
        <end position="956"/>
    </location>
</feature>
<evidence type="ECO:0000256" key="4">
    <source>
        <dbReference type="ARBA" id="ARBA00022801"/>
    </source>
</evidence>
<evidence type="ECO:0000256" key="1">
    <source>
        <dbReference type="ARBA" id="ARBA00022614"/>
    </source>
</evidence>
<dbReference type="SUPFAM" id="SSF52075">
    <property type="entry name" value="Outer arm dynein light chain 1"/>
    <property type="match status" value="2"/>
</dbReference>
<protein>
    <submittedName>
        <fullName evidence="10">Uncharacterized protein</fullName>
    </submittedName>
</protein>
<evidence type="ECO:0000259" key="8">
    <source>
        <dbReference type="PROSITE" id="PS50181"/>
    </source>
</evidence>
<feature type="compositionally biased region" description="Basic and acidic residues" evidence="7">
    <location>
        <begin position="577"/>
        <end position="591"/>
    </location>
</feature>
<keyword evidence="1" id="KW-0433">Leucine-rich repeat</keyword>
<evidence type="ECO:0000256" key="3">
    <source>
        <dbReference type="ARBA" id="ARBA00022737"/>
    </source>
</evidence>
<dbReference type="Gene3D" id="3.80.10.10">
    <property type="entry name" value="Ribonuclease Inhibitor"/>
    <property type="match status" value="3"/>
</dbReference>
<dbReference type="PROSITE" id="PS51746">
    <property type="entry name" value="PPM_2"/>
    <property type="match status" value="1"/>
</dbReference>
<dbReference type="InterPro" id="IPR032425">
    <property type="entry name" value="FERM_f0"/>
</dbReference>
<dbReference type="SUPFAM" id="SSF52047">
    <property type="entry name" value="RNI-like"/>
    <property type="match status" value="1"/>
</dbReference>
<dbReference type="PROSITE" id="PS01032">
    <property type="entry name" value="PPM_1"/>
    <property type="match status" value="1"/>
</dbReference>
<keyword evidence="3" id="KW-0677">Repeat</keyword>
<dbReference type="Pfam" id="PF16511">
    <property type="entry name" value="FERM_f0"/>
    <property type="match status" value="1"/>
</dbReference>
<dbReference type="Proteomes" id="UP000241769">
    <property type="component" value="Unassembled WGS sequence"/>
</dbReference>
<name>A0A2P6MSF1_9EUKA</name>
<proteinExistence type="inferred from homology"/>
<dbReference type="CDD" id="cd00143">
    <property type="entry name" value="PP2Cc"/>
    <property type="match status" value="1"/>
</dbReference>
<dbReference type="InterPro" id="IPR000222">
    <property type="entry name" value="PP2C_BS"/>
</dbReference>
<reference evidence="10 11" key="1">
    <citation type="journal article" date="2018" name="Genome Biol. Evol.">
        <title>Multiple Roots of Fruiting Body Formation in Amoebozoa.</title>
        <authorList>
            <person name="Hillmann F."/>
            <person name="Forbes G."/>
            <person name="Novohradska S."/>
            <person name="Ferling I."/>
            <person name="Riege K."/>
            <person name="Groth M."/>
            <person name="Westermann M."/>
            <person name="Marz M."/>
            <person name="Spaller T."/>
            <person name="Winckler T."/>
            <person name="Schaap P."/>
            <person name="Glockner G."/>
        </authorList>
    </citation>
    <scope>NUCLEOTIDE SEQUENCE [LARGE SCALE GENOMIC DNA]</scope>
    <source>
        <strain evidence="10 11">Jena</strain>
    </source>
</reference>
<dbReference type="InterPro" id="IPR032675">
    <property type="entry name" value="LRR_dom_sf"/>
</dbReference>
<dbReference type="InterPro" id="IPR036457">
    <property type="entry name" value="PPM-type-like_dom_sf"/>
</dbReference>
<dbReference type="SMART" id="SM00332">
    <property type="entry name" value="PP2Cc"/>
    <property type="match status" value="1"/>
</dbReference>
<evidence type="ECO:0000256" key="2">
    <source>
        <dbReference type="ARBA" id="ARBA00022723"/>
    </source>
</evidence>
<feature type="region of interest" description="Disordered" evidence="7">
    <location>
        <begin position="557"/>
        <end position="596"/>
    </location>
</feature>
<gene>
    <name evidence="10" type="ORF">PROFUN_03552</name>
</gene>
<keyword evidence="4 6" id="KW-0378">Hydrolase</keyword>
<dbReference type="InterPro" id="IPR001810">
    <property type="entry name" value="F-box_dom"/>
</dbReference>
<dbReference type="PANTHER" id="PTHR47992">
    <property type="entry name" value="PROTEIN PHOSPHATASE"/>
    <property type="match status" value="1"/>
</dbReference>
<keyword evidence="11" id="KW-1185">Reference proteome</keyword>
<dbReference type="Pfam" id="PF13516">
    <property type="entry name" value="LRR_6"/>
    <property type="match status" value="3"/>
</dbReference>
<dbReference type="PROSITE" id="PS50181">
    <property type="entry name" value="FBOX"/>
    <property type="match status" value="1"/>
</dbReference>
<feature type="region of interest" description="Disordered" evidence="7">
    <location>
        <begin position="1017"/>
        <end position="1063"/>
    </location>
</feature>
<dbReference type="SMART" id="SM00367">
    <property type="entry name" value="LRR_CC"/>
    <property type="match status" value="7"/>
</dbReference>
<dbReference type="PROSITE" id="PS51450">
    <property type="entry name" value="LRR"/>
    <property type="match status" value="3"/>
</dbReference>
<feature type="domain" description="F-box" evidence="8">
    <location>
        <begin position="1086"/>
        <end position="1133"/>
    </location>
</feature>
<dbReference type="CDD" id="cd09917">
    <property type="entry name" value="F-box_SF"/>
    <property type="match status" value="1"/>
</dbReference>
<evidence type="ECO:0000256" key="5">
    <source>
        <dbReference type="ARBA" id="ARBA00022912"/>
    </source>
</evidence>
<feature type="domain" description="PPM-type phosphatase" evidence="9">
    <location>
        <begin position="278"/>
        <end position="542"/>
    </location>
</feature>
<dbReference type="InterPro" id="IPR055414">
    <property type="entry name" value="LRR_R13L4/SHOC2-like"/>
</dbReference>
<dbReference type="Gene3D" id="3.10.20.90">
    <property type="entry name" value="Phosphatidylinositol 3-kinase Catalytic Subunit, Chain A, domain 1"/>
    <property type="match status" value="1"/>
</dbReference>
<dbReference type="SUPFAM" id="SSF81606">
    <property type="entry name" value="PP2C-like"/>
    <property type="match status" value="1"/>
</dbReference>
<dbReference type="SUPFAM" id="SSF81383">
    <property type="entry name" value="F-box domain"/>
    <property type="match status" value="1"/>
</dbReference>
<dbReference type="Gene3D" id="3.60.40.10">
    <property type="entry name" value="PPM-type phosphatase domain"/>
    <property type="match status" value="1"/>
</dbReference>
<evidence type="ECO:0000313" key="10">
    <source>
        <dbReference type="EMBL" id="PRP74630.1"/>
    </source>
</evidence>
<dbReference type="InParanoid" id="A0A2P6MSF1"/>
<comment type="caution">
    <text evidence="10">The sequence shown here is derived from an EMBL/GenBank/DDBJ whole genome shotgun (WGS) entry which is preliminary data.</text>
</comment>
<dbReference type="SMART" id="SM00331">
    <property type="entry name" value="PP2C_SIG"/>
    <property type="match status" value="1"/>
</dbReference>
<accession>A0A2P6MSF1</accession>
<evidence type="ECO:0000256" key="7">
    <source>
        <dbReference type="SAM" id="MobiDB-lite"/>
    </source>
</evidence>
<dbReference type="InterPro" id="IPR001932">
    <property type="entry name" value="PPM-type_phosphatase-like_dom"/>
</dbReference>
<dbReference type="InterPro" id="IPR003591">
    <property type="entry name" value="Leu-rich_rpt_typical-subtyp"/>
</dbReference>
<dbReference type="SMART" id="SM00369">
    <property type="entry name" value="LRR_TYP"/>
    <property type="match status" value="5"/>
</dbReference>
<dbReference type="Pfam" id="PF23598">
    <property type="entry name" value="LRR_14"/>
    <property type="match status" value="1"/>
</dbReference>
<dbReference type="InterPro" id="IPR001611">
    <property type="entry name" value="Leu-rich_rpt"/>
</dbReference>
<evidence type="ECO:0000313" key="11">
    <source>
        <dbReference type="Proteomes" id="UP000241769"/>
    </source>
</evidence>
<dbReference type="InterPro" id="IPR036047">
    <property type="entry name" value="F-box-like_dom_sf"/>
</dbReference>
<keyword evidence="2" id="KW-0479">Metal-binding</keyword>
<feature type="region of interest" description="Disordered" evidence="7">
    <location>
        <begin position="947"/>
        <end position="980"/>
    </location>
</feature>
<dbReference type="STRING" id="1890364.A0A2P6MSF1"/>
<comment type="similarity">
    <text evidence="6">Belongs to the PP2C family.</text>
</comment>
<evidence type="ECO:0000259" key="9">
    <source>
        <dbReference type="PROSITE" id="PS51746"/>
    </source>
</evidence>